<feature type="transmembrane region" description="Helical" evidence="6">
    <location>
        <begin position="121"/>
        <end position="140"/>
    </location>
</feature>
<evidence type="ECO:0000256" key="6">
    <source>
        <dbReference type="SAM" id="Phobius"/>
    </source>
</evidence>
<evidence type="ECO:0000256" key="4">
    <source>
        <dbReference type="ARBA" id="ARBA00022989"/>
    </source>
</evidence>
<evidence type="ECO:0000256" key="3">
    <source>
        <dbReference type="ARBA" id="ARBA00022692"/>
    </source>
</evidence>
<accession>A0A6J1SNH5</accession>
<organism evidence="7 8">
    <name type="scientific">Frankliniella occidentalis</name>
    <name type="common">Western flower thrips</name>
    <name type="synonym">Euthrips occidentalis</name>
    <dbReference type="NCBI Taxonomy" id="133901"/>
    <lineage>
        <taxon>Eukaryota</taxon>
        <taxon>Metazoa</taxon>
        <taxon>Ecdysozoa</taxon>
        <taxon>Arthropoda</taxon>
        <taxon>Hexapoda</taxon>
        <taxon>Insecta</taxon>
        <taxon>Pterygota</taxon>
        <taxon>Neoptera</taxon>
        <taxon>Paraneoptera</taxon>
        <taxon>Thysanoptera</taxon>
        <taxon>Terebrantia</taxon>
        <taxon>Thripoidea</taxon>
        <taxon>Thripidae</taxon>
        <taxon>Frankliniella</taxon>
    </lineage>
</organism>
<evidence type="ECO:0000313" key="8">
    <source>
        <dbReference type="RefSeq" id="XP_026282472.1"/>
    </source>
</evidence>
<keyword evidence="4 6" id="KW-1133">Transmembrane helix</keyword>
<dbReference type="Proteomes" id="UP000504606">
    <property type="component" value="Unplaced"/>
</dbReference>
<dbReference type="GO" id="GO:0016020">
    <property type="term" value="C:membrane"/>
    <property type="evidence" value="ECO:0007669"/>
    <property type="project" value="UniProtKB-SubCell"/>
</dbReference>
<keyword evidence="3 6" id="KW-0812">Transmembrane</keyword>
<dbReference type="Pfam" id="PF03311">
    <property type="entry name" value="Cornichon"/>
    <property type="match status" value="1"/>
</dbReference>
<dbReference type="SMART" id="SM01398">
    <property type="entry name" value="Cornichon"/>
    <property type="match status" value="1"/>
</dbReference>
<feature type="transmembrane region" description="Helical" evidence="6">
    <location>
        <begin position="6"/>
        <end position="28"/>
    </location>
</feature>
<gene>
    <name evidence="8" type="primary">LOC113209262</name>
</gene>
<dbReference type="PANTHER" id="PTHR12290">
    <property type="entry name" value="CORNICHON-RELATED"/>
    <property type="match status" value="1"/>
</dbReference>
<dbReference type="AlphaFoldDB" id="A0A6J1SNH5"/>
<reference evidence="8" key="1">
    <citation type="submission" date="2025-08" db="UniProtKB">
        <authorList>
            <consortium name="RefSeq"/>
        </authorList>
    </citation>
    <scope>IDENTIFICATION</scope>
    <source>
        <tissue evidence="8">Whole organism</tissue>
    </source>
</reference>
<protein>
    <submittedName>
        <fullName evidence="8">Protein cornichon homolog 4</fullName>
    </submittedName>
</protein>
<sequence>MLFSDPLLFALCMVETGAALFLLVYFIITLSDLECDYLNAQQCCSTLNMYVIPKMVAHLLMTVMLILHWHWVLFLTALPIAVWIVYEYIKVPAGNPGVFDPTEIHNRGQLKRHMRDSLIHLGYNLLAFFMYLYCMIIALLKDNPIKQRDDEIQTEF</sequence>
<evidence type="ECO:0000256" key="1">
    <source>
        <dbReference type="ARBA" id="ARBA00004141"/>
    </source>
</evidence>
<evidence type="ECO:0000313" key="7">
    <source>
        <dbReference type="Proteomes" id="UP000504606"/>
    </source>
</evidence>
<keyword evidence="7" id="KW-1185">Reference proteome</keyword>
<feature type="transmembrane region" description="Helical" evidence="6">
    <location>
        <begin position="59"/>
        <end position="86"/>
    </location>
</feature>
<keyword evidence="5 6" id="KW-0472">Membrane</keyword>
<evidence type="ECO:0000256" key="2">
    <source>
        <dbReference type="ARBA" id="ARBA00010095"/>
    </source>
</evidence>
<dbReference type="CTD" id="33520"/>
<dbReference type="OrthoDB" id="8775810at2759"/>
<dbReference type="InterPro" id="IPR003377">
    <property type="entry name" value="Cornichon"/>
</dbReference>
<dbReference type="GeneID" id="113209262"/>
<comment type="subcellular location">
    <subcellularLocation>
        <location evidence="1">Membrane</location>
        <topology evidence="1">Multi-pass membrane protein</topology>
    </subcellularLocation>
</comment>
<dbReference type="GO" id="GO:0016192">
    <property type="term" value="P:vesicle-mediated transport"/>
    <property type="evidence" value="ECO:0007669"/>
    <property type="project" value="InterPro"/>
</dbReference>
<proteinExistence type="inferred from homology"/>
<dbReference type="KEGG" id="foc:113209262"/>
<dbReference type="RefSeq" id="XP_026282472.1">
    <property type="nucleotide sequence ID" value="XM_026426687.2"/>
</dbReference>
<name>A0A6J1SNH5_FRAOC</name>
<evidence type="ECO:0000256" key="5">
    <source>
        <dbReference type="ARBA" id="ARBA00023136"/>
    </source>
</evidence>
<comment type="similarity">
    <text evidence="2">Belongs to the cornichon family.</text>
</comment>